<proteinExistence type="predicted"/>
<evidence type="ECO:0000313" key="3">
    <source>
        <dbReference type="Proteomes" id="UP000030988"/>
    </source>
</evidence>
<dbReference type="EMBL" id="JTDN01000001">
    <property type="protein sequence ID" value="KHL26430.1"/>
    <property type="molecule type" value="Genomic_DNA"/>
</dbReference>
<protein>
    <recommendedName>
        <fullName evidence="4">DUF2490 domain-containing protein</fullName>
    </recommendedName>
</protein>
<keyword evidence="1" id="KW-0732">Signal</keyword>
<evidence type="ECO:0000256" key="1">
    <source>
        <dbReference type="SAM" id="SignalP"/>
    </source>
</evidence>
<keyword evidence="3" id="KW-1185">Reference proteome</keyword>
<dbReference type="STRING" id="1572751.PK98_08330"/>
<evidence type="ECO:0008006" key="4">
    <source>
        <dbReference type="Google" id="ProtNLM"/>
    </source>
</evidence>
<name>A0A0B2C2N4_9SPHN</name>
<dbReference type="RefSeq" id="WP_039095704.1">
    <property type="nucleotide sequence ID" value="NZ_JTDN01000001.1"/>
</dbReference>
<accession>A0A0B2C2N4</accession>
<feature type="chain" id="PRO_5002087347" description="DUF2490 domain-containing protein" evidence="1">
    <location>
        <begin position="26"/>
        <end position="228"/>
    </location>
</feature>
<dbReference type="Proteomes" id="UP000030988">
    <property type="component" value="Unassembled WGS sequence"/>
</dbReference>
<comment type="caution">
    <text evidence="2">The sequence shown here is derived from an EMBL/GenBank/DDBJ whole genome shotgun (WGS) entry which is preliminary data.</text>
</comment>
<organism evidence="2 3">
    <name type="scientific">Croceibacterium mercuriale</name>
    <dbReference type="NCBI Taxonomy" id="1572751"/>
    <lineage>
        <taxon>Bacteria</taxon>
        <taxon>Pseudomonadati</taxon>
        <taxon>Pseudomonadota</taxon>
        <taxon>Alphaproteobacteria</taxon>
        <taxon>Sphingomonadales</taxon>
        <taxon>Erythrobacteraceae</taxon>
        <taxon>Croceibacterium</taxon>
    </lineage>
</organism>
<dbReference type="Pfam" id="PF10677">
    <property type="entry name" value="DUF2490"/>
    <property type="match status" value="1"/>
</dbReference>
<sequence>MRHTPALVVAALIAAVNPAAPSVHAQTEHDLQAWGNLTLTGSLADGIVYFAEVQPRVSDDLSRVSQTLLRPAIGVAVTPDLTLFQGYAKVLQPVAGGGSRDEDRSFQQATWMVQRGRREIQSRTRFEQRWNEAGDDTGFRLRQMIRYEHALKEAGGPALLGSVEGFVALNDTDWGARGGFDQLRTFVGAELPLPGASTIEAGYLNQLVDGAGTTRMGHVLSVALFIRH</sequence>
<dbReference type="InterPro" id="IPR019619">
    <property type="entry name" value="DUF2490"/>
</dbReference>
<evidence type="ECO:0000313" key="2">
    <source>
        <dbReference type="EMBL" id="KHL26430.1"/>
    </source>
</evidence>
<gene>
    <name evidence="2" type="ORF">PK98_08330</name>
</gene>
<dbReference type="OrthoDB" id="5381041at2"/>
<reference evidence="2 3" key="1">
    <citation type="submission" date="2014-11" db="EMBL/GenBank/DDBJ databases">
        <title>Draft genome sequence of Kirrobacter mercurialis.</title>
        <authorList>
            <person name="Coil D.A."/>
            <person name="Eisen J.A."/>
        </authorList>
    </citation>
    <scope>NUCLEOTIDE SEQUENCE [LARGE SCALE GENOMIC DNA]</scope>
    <source>
        <strain evidence="2 3">Coronado</strain>
    </source>
</reference>
<feature type="signal peptide" evidence="1">
    <location>
        <begin position="1"/>
        <end position="25"/>
    </location>
</feature>
<dbReference type="AlphaFoldDB" id="A0A0B2C2N4"/>